<dbReference type="OrthoDB" id="5398371at2759"/>
<name>A0A5M8PS18_9LECA</name>
<sequence>MDDDDPLLLASSGRHGDACQFRTPGGSIVDIVDSGDLILQISDSGCGTTHSYRVSSTRLKRASAYFEKLLDPQKFNEGATVNARLTTLHEQYPDISQVPATDLPVIRVVDVGQFPKGACCESIIERFLNILHITASSSPNLRIPSTYDIALLAIVADRFSSLSPVSVYVKREGWHMPKQDAKEIKRNIPARDGETFWRQRILVGALLNVETWVAQYTSRLVVEGSRKWIQRDDSEGDEGEALWWNLPGGLEEELEYRRACVVETINSLQNHFLTLYTSKQRQCKLGYDSSPQCDSFQLGEMVRFFTRKGTLRLQGLLTCKEEAQPWPGSACYILAALRQCPSYQIDQNHSHCGLRTRLLPILDQLEKLCSQAGVCHRCWKSDRKEHSWSENPSGGEWRFNIAHAFGRAGSTCRRDHLAAKGMFTAEERAWTPAP</sequence>
<protein>
    <recommendedName>
        <fullName evidence="3">BTB domain-containing protein</fullName>
    </recommendedName>
</protein>
<comment type="caution">
    <text evidence="1">The sequence shown here is derived from an EMBL/GenBank/DDBJ whole genome shotgun (WGS) entry which is preliminary data.</text>
</comment>
<accession>A0A5M8PS18</accession>
<reference evidence="1 2" key="1">
    <citation type="submission" date="2019-09" db="EMBL/GenBank/DDBJ databases">
        <title>The hologenome of the rock-dwelling lichen Lasallia pustulata.</title>
        <authorList>
            <person name="Greshake Tzovaras B."/>
            <person name="Segers F."/>
            <person name="Bicker A."/>
            <person name="Dal Grande F."/>
            <person name="Otte J."/>
            <person name="Hankeln T."/>
            <person name="Schmitt I."/>
            <person name="Ebersberger I."/>
        </authorList>
    </citation>
    <scope>NUCLEOTIDE SEQUENCE [LARGE SCALE GENOMIC DNA]</scope>
    <source>
        <strain evidence="1">A1-1</strain>
    </source>
</reference>
<gene>
    <name evidence="1" type="ORF">FRX48_04485</name>
</gene>
<dbReference type="AlphaFoldDB" id="A0A5M8PS18"/>
<evidence type="ECO:0008006" key="3">
    <source>
        <dbReference type="Google" id="ProtNLM"/>
    </source>
</evidence>
<evidence type="ECO:0000313" key="2">
    <source>
        <dbReference type="Proteomes" id="UP000324767"/>
    </source>
</evidence>
<dbReference type="EMBL" id="VXIT01000006">
    <property type="protein sequence ID" value="KAA6412333.1"/>
    <property type="molecule type" value="Genomic_DNA"/>
</dbReference>
<proteinExistence type="predicted"/>
<dbReference type="Proteomes" id="UP000324767">
    <property type="component" value="Unassembled WGS sequence"/>
</dbReference>
<organism evidence="1 2">
    <name type="scientific">Lasallia pustulata</name>
    <dbReference type="NCBI Taxonomy" id="136370"/>
    <lineage>
        <taxon>Eukaryota</taxon>
        <taxon>Fungi</taxon>
        <taxon>Dikarya</taxon>
        <taxon>Ascomycota</taxon>
        <taxon>Pezizomycotina</taxon>
        <taxon>Lecanoromycetes</taxon>
        <taxon>OSLEUM clade</taxon>
        <taxon>Umbilicariomycetidae</taxon>
        <taxon>Umbilicariales</taxon>
        <taxon>Umbilicariaceae</taxon>
        <taxon>Lasallia</taxon>
    </lineage>
</organism>
<evidence type="ECO:0000313" key="1">
    <source>
        <dbReference type="EMBL" id="KAA6412333.1"/>
    </source>
</evidence>